<feature type="transmembrane region" description="Helical" evidence="2">
    <location>
        <begin position="768"/>
        <end position="789"/>
    </location>
</feature>
<feature type="transmembrane region" description="Helical" evidence="2">
    <location>
        <begin position="281"/>
        <end position="301"/>
    </location>
</feature>
<feature type="transmembrane region" description="Helical" evidence="2">
    <location>
        <begin position="729"/>
        <end position="748"/>
    </location>
</feature>
<dbReference type="Proteomes" id="UP001178507">
    <property type="component" value="Unassembled WGS sequence"/>
</dbReference>
<evidence type="ECO:0000313" key="4">
    <source>
        <dbReference type="Proteomes" id="UP001178507"/>
    </source>
</evidence>
<dbReference type="AlphaFoldDB" id="A0AA36I0B3"/>
<organism evidence="3 4">
    <name type="scientific">Effrenium voratum</name>
    <dbReference type="NCBI Taxonomy" id="2562239"/>
    <lineage>
        <taxon>Eukaryota</taxon>
        <taxon>Sar</taxon>
        <taxon>Alveolata</taxon>
        <taxon>Dinophyceae</taxon>
        <taxon>Suessiales</taxon>
        <taxon>Symbiodiniaceae</taxon>
        <taxon>Effrenium</taxon>
    </lineage>
</organism>
<feature type="transmembrane region" description="Helical" evidence="2">
    <location>
        <begin position="657"/>
        <end position="676"/>
    </location>
</feature>
<feature type="transmembrane region" description="Helical" evidence="2">
    <location>
        <begin position="511"/>
        <end position="533"/>
    </location>
</feature>
<feature type="region of interest" description="Disordered" evidence="1">
    <location>
        <begin position="929"/>
        <end position="989"/>
    </location>
</feature>
<accession>A0AA36I0B3</accession>
<name>A0AA36I0B3_9DINO</name>
<feature type="transmembrane region" description="Helical" evidence="2">
    <location>
        <begin position="132"/>
        <end position="156"/>
    </location>
</feature>
<gene>
    <name evidence="3" type="ORF">EVOR1521_LOCUS6567</name>
</gene>
<feature type="transmembrane region" description="Helical" evidence="2">
    <location>
        <begin position="220"/>
        <end position="240"/>
    </location>
</feature>
<evidence type="ECO:0000256" key="2">
    <source>
        <dbReference type="SAM" id="Phobius"/>
    </source>
</evidence>
<dbReference type="InterPro" id="IPR009030">
    <property type="entry name" value="Growth_fac_rcpt_cys_sf"/>
</dbReference>
<evidence type="ECO:0000313" key="3">
    <source>
        <dbReference type="EMBL" id="CAJ1377872.1"/>
    </source>
</evidence>
<feature type="transmembrane region" description="Helical" evidence="2">
    <location>
        <begin position="590"/>
        <end position="611"/>
    </location>
</feature>
<keyword evidence="4" id="KW-1185">Reference proteome</keyword>
<protein>
    <submittedName>
        <fullName evidence="3">Uncharacterized protein</fullName>
    </submittedName>
</protein>
<reference evidence="3" key="1">
    <citation type="submission" date="2023-08" db="EMBL/GenBank/DDBJ databases">
        <authorList>
            <person name="Chen Y."/>
            <person name="Shah S."/>
            <person name="Dougan E. K."/>
            <person name="Thang M."/>
            <person name="Chan C."/>
        </authorList>
    </citation>
    <scope>NUCLEOTIDE SEQUENCE</scope>
</reference>
<comment type="caution">
    <text evidence="3">The sequence shown here is derived from an EMBL/GenBank/DDBJ whole genome shotgun (WGS) entry which is preliminary data.</text>
</comment>
<dbReference type="EMBL" id="CAUJNA010000496">
    <property type="protein sequence ID" value="CAJ1377872.1"/>
    <property type="molecule type" value="Genomic_DNA"/>
</dbReference>
<dbReference type="SUPFAM" id="SSF57184">
    <property type="entry name" value="Growth factor receptor domain"/>
    <property type="match status" value="1"/>
</dbReference>
<proteinExistence type="predicted"/>
<keyword evidence="2" id="KW-0472">Membrane</keyword>
<feature type="transmembrane region" description="Helical" evidence="2">
    <location>
        <begin position="801"/>
        <end position="824"/>
    </location>
</feature>
<sequence>MTEHGSTPAFALLTDAPGVCTGQRQTVHEPFELDSWWLNPPGLPHQHSLWTPCPEECPVRMHIPQQTCEFTCVNGTPGSCTNPAMNVADLTRKRCRHCETPGCQLCSFDDRCRQCAMGFYLDEDADRCHSRFAFFVPCVYGLLSLALATLFSWYVWLRRLPVINARVLKRALMRRQHLNLRDHTTQRHDWYPLSTNLCRPRADGHTVGGRATTFFFSFQAFVLCWCVCAALGWIVSSWVFSERMLSEGRVSAKKEDVYSICGSTLKQLEADQRRFVKLGKLTYTILLYIFTTCASVAYATYQCRRRVRLDTGEATMKDFALMLSGFPPETGPEVERHRAAFIRQTTGCDPIGVSICWVYDDKEVKELLARETWLWGKGRDSCDMKATSSDLRPSQGQDTGSGPLQVFFQNLTRLLAPPLQPEDTELEARRHEDRATAAAAGATSTSSMYVIFRWEAERDRAKAAFLSDTSVPLYKARYRIRFDRSGNGSEPESVLWQNFAKEVKAVPFRTLASVFGIAVAIMLWGVLFYFPFAMYEAWSYSVLGEPSDFTTETTFSMLVVAGNQILYLLCDKASRFIGFRFASHQLTAYIGLYTLALLSNLAIDMAILFYTTTVAMENLGLDVTSSSFLLNEDERVSYPAIARLGARLMAYNFPACFLLPFLCEALFTLVLPYHVYKKLLGTQPISQKGADACLMPMIFDMSRYADVVLNMTQATVSLFFSPGYVLPTLLGMLLGHTCVFAWDHYRVLRHVRNFRFTSFRTEKAAQRLLSLPGASLSACLVLQLIQVNLVTLSTKNSACLIVAAAGLHTAGYLLVLEFVVPWLGRAHHEPAAQRYEQVAKVFPGNWFNTNPMHCLRSRYVHQHKPPCIFYQIGKEHLLEPNPKLGLFYSAPQWNNEQTSTMVELSRLARQSLGGALVSQAAIHLVQDACSPASGSRNPSPGGRDPSVFPRCEEGEEEVGHGHLVEAGRASESSERREASRGAGKPRKSVVTFAFSVDEA</sequence>
<keyword evidence="2" id="KW-0812">Transmembrane</keyword>
<evidence type="ECO:0000256" key="1">
    <source>
        <dbReference type="SAM" id="MobiDB-lite"/>
    </source>
</evidence>
<keyword evidence="2" id="KW-1133">Transmembrane helix</keyword>